<gene>
    <name evidence="3" type="ORF">CC85DRAFT_325983</name>
</gene>
<dbReference type="GO" id="GO:0050334">
    <property type="term" value="F:thiaminase activity"/>
    <property type="evidence" value="ECO:0007669"/>
    <property type="project" value="InterPro"/>
</dbReference>
<reference evidence="3 4" key="1">
    <citation type="submission" date="2015-03" db="EMBL/GenBank/DDBJ databases">
        <title>Genomics and transcriptomics of the oil-accumulating basidiomycete yeast T. oleaginosus allow insights into substrate utilization and the diverse evolutionary trajectories of mating systems in fungi.</title>
        <authorList>
            <consortium name="DOE Joint Genome Institute"/>
            <person name="Kourist R."/>
            <person name="Kracht O."/>
            <person name="Bracharz F."/>
            <person name="Lipzen A."/>
            <person name="Nolan M."/>
            <person name="Ohm R."/>
            <person name="Grigoriev I."/>
            <person name="Sun S."/>
            <person name="Heitman J."/>
            <person name="Bruck T."/>
            <person name="Nowrousian M."/>
        </authorList>
    </citation>
    <scope>NUCLEOTIDE SEQUENCE [LARGE SCALE GENOMIC DNA]</scope>
    <source>
        <strain evidence="3 4">IBC0246</strain>
    </source>
</reference>
<dbReference type="GO" id="GO:0009228">
    <property type="term" value="P:thiamine biosynthetic process"/>
    <property type="evidence" value="ECO:0007669"/>
    <property type="project" value="InterPro"/>
</dbReference>
<dbReference type="InterPro" id="IPR029056">
    <property type="entry name" value="Ribokinase-like"/>
</dbReference>
<dbReference type="InterPro" id="IPR027574">
    <property type="entry name" value="Thiaminase_II"/>
</dbReference>
<dbReference type="GO" id="GO:0008972">
    <property type="term" value="F:phosphomethylpyrimidine kinase activity"/>
    <property type="evidence" value="ECO:0007669"/>
    <property type="project" value="InterPro"/>
</dbReference>
<dbReference type="NCBIfam" id="TIGR04306">
    <property type="entry name" value="salvage_TenA"/>
    <property type="match status" value="1"/>
</dbReference>
<keyword evidence="4" id="KW-1185">Reference proteome</keyword>
<protein>
    <recommendedName>
        <fullName evidence="5">Phosphomethylpyrimidine kinase</fullName>
    </recommendedName>
</protein>
<dbReference type="Gene3D" id="3.40.1190.20">
    <property type="match status" value="1"/>
</dbReference>
<proteinExistence type="predicted"/>
<dbReference type="Pfam" id="PF03070">
    <property type="entry name" value="TENA_THI-4"/>
    <property type="match status" value="1"/>
</dbReference>
<dbReference type="Proteomes" id="UP000053611">
    <property type="component" value="Unassembled WGS sequence"/>
</dbReference>
<dbReference type="PANTHER" id="PTHR20858">
    <property type="entry name" value="PHOSPHOMETHYLPYRIMIDINE KINASE"/>
    <property type="match status" value="1"/>
</dbReference>
<evidence type="ECO:0000259" key="1">
    <source>
        <dbReference type="Pfam" id="PF03070"/>
    </source>
</evidence>
<accession>A0A0J1BAW2</accession>
<dbReference type="Gene3D" id="1.20.910.10">
    <property type="entry name" value="Heme oxygenase-like"/>
    <property type="match status" value="1"/>
</dbReference>
<dbReference type="AlphaFoldDB" id="A0A0J1BAW2"/>
<dbReference type="InterPro" id="IPR013749">
    <property type="entry name" value="PM/HMP-P_kinase-1"/>
</dbReference>
<evidence type="ECO:0000313" key="3">
    <source>
        <dbReference type="EMBL" id="KLT45069.1"/>
    </source>
</evidence>
<dbReference type="SUPFAM" id="SSF53613">
    <property type="entry name" value="Ribokinase-like"/>
    <property type="match status" value="1"/>
</dbReference>
<name>A0A0J1BAW2_9TREE</name>
<dbReference type="PANTHER" id="PTHR20858:SF17">
    <property type="entry name" value="HYDROXYMETHYLPYRIMIDINE_PHOSPHOMETHYLPYRIMIDINE KINASE THI20-RELATED"/>
    <property type="match status" value="1"/>
</dbReference>
<feature type="domain" description="Pyridoxamine kinase/Phosphomethylpyrimidine kinase" evidence="2">
    <location>
        <begin position="20"/>
        <end position="200"/>
    </location>
</feature>
<evidence type="ECO:0000259" key="2">
    <source>
        <dbReference type="Pfam" id="PF08543"/>
    </source>
</evidence>
<dbReference type="GeneID" id="28987001"/>
<evidence type="ECO:0008006" key="5">
    <source>
        <dbReference type="Google" id="ProtNLM"/>
    </source>
</evidence>
<dbReference type="InterPro" id="IPR016084">
    <property type="entry name" value="Haem_Oase-like_multi-hlx"/>
</dbReference>
<dbReference type="STRING" id="879819.A0A0J1BAW2"/>
<evidence type="ECO:0000313" key="4">
    <source>
        <dbReference type="Proteomes" id="UP000053611"/>
    </source>
</evidence>
<sequence length="563" mass="59799">MTPQLRPVAPPHVLTIAGSDSGGGAGIQADIKTASALGCYGSSVITALTAQNTLGVQGVHVVPPEFVVEQLKSLFADDLVPSAAKLGMLASPETITALGAYLASLTSRPYLVLDPVMISTSGHELLAHSAADALLSDLLPLVDLVTPNIPEAGVLMGTRPSPTTLEDVIALARELHPALKGPALLLKGGHLPVSRDAVVKFIEKEKIEAVWLAPPPIAVIADYREVIGLPEEKPDVVVDVLLDGGITLFVGPCVDTSSTHGTGCTLSAALASCYALEASMANGDKAGAPRRISHDAVRRAIKYTQTAIATAPKLGRGHGPLNHGHCAMQRVIPAPSIHDPTPFTSYLIANASEWDAYVKHPFVIALGKGTLSHEAFAHYIAQDYHYLRHYARAHAAGAAKADDMATIRALADIALHVAKESEMHVEFCASFGITRAALEALPEAATTSAYGRYVLDVALSGDILDVLVAVLSCLIGYGEVGLWLRKQVAAGEAVLEGNPYRRWMEDYAGDDFIGAVRRGIATLEERVVREMPSAPKVERLVQIFAESTRLEKAFWQMGLDQSW</sequence>
<dbReference type="InterPro" id="IPR004399">
    <property type="entry name" value="HMP/HMP-P_kinase_dom"/>
</dbReference>
<dbReference type="Pfam" id="PF08543">
    <property type="entry name" value="Phos_pyr_kin"/>
    <property type="match status" value="2"/>
</dbReference>
<dbReference type="GO" id="GO:0005829">
    <property type="term" value="C:cytosol"/>
    <property type="evidence" value="ECO:0007669"/>
    <property type="project" value="TreeGrafter"/>
</dbReference>
<organism evidence="3 4">
    <name type="scientific">Cutaneotrichosporon oleaginosum</name>
    <dbReference type="NCBI Taxonomy" id="879819"/>
    <lineage>
        <taxon>Eukaryota</taxon>
        <taxon>Fungi</taxon>
        <taxon>Dikarya</taxon>
        <taxon>Basidiomycota</taxon>
        <taxon>Agaricomycotina</taxon>
        <taxon>Tremellomycetes</taxon>
        <taxon>Trichosporonales</taxon>
        <taxon>Trichosporonaceae</taxon>
        <taxon>Cutaneotrichosporon</taxon>
    </lineage>
</organism>
<dbReference type="EMBL" id="KQ087183">
    <property type="protein sequence ID" value="KLT45069.1"/>
    <property type="molecule type" value="Genomic_DNA"/>
</dbReference>
<feature type="domain" description="Thiaminase-2/PQQC" evidence="1">
    <location>
        <begin position="354"/>
        <end position="560"/>
    </location>
</feature>
<dbReference type="InterPro" id="IPR004305">
    <property type="entry name" value="Thiaminase-2/PQQC"/>
</dbReference>
<feature type="domain" description="Pyridoxamine kinase/Phosphomethylpyrimidine kinase" evidence="2">
    <location>
        <begin position="232"/>
        <end position="322"/>
    </location>
</feature>
<dbReference type="SUPFAM" id="SSF48613">
    <property type="entry name" value="Heme oxygenase-like"/>
    <property type="match status" value="1"/>
</dbReference>
<dbReference type="OrthoDB" id="10028886at2759"/>
<dbReference type="RefSeq" id="XP_018281560.1">
    <property type="nucleotide sequence ID" value="XM_018426398.1"/>
</dbReference>
<dbReference type="CDD" id="cd19367">
    <property type="entry name" value="TenA_C_ScTHI20-like"/>
    <property type="match status" value="1"/>
</dbReference>
<dbReference type="GO" id="GO:0008902">
    <property type="term" value="F:hydroxymethylpyrimidine kinase activity"/>
    <property type="evidence" value="ECO:0007669"/>
    <property type="project" value="TreeGrafter"/>
</dbReference>
<dbReference type="CDD" id="cd01169">
    <property type="entry name" value="HMPP_kinase"/>
    <property type="match status" value="1"/>
</dbReference>